<evidence type="ECO:0000256" key="4">
    <source>
        <dbReference type="ARBA" id="ARBA00004659"/>
    </source>
</evidence>
<evidence type="ECO:0000256" key="7">
    <source>
        <dbReference type="ARBA" id="ARBA00022490"/>
    </source>
</evidence>
<dbReference type="EC" id="2.4.2.7" evidence="6 11"/>
<reference evidence="13 14" key="1">
    <citation type="journal article" date="2019" name="Int. J. Syst. Evol. Microbiol.">
        <title>The Global Catalogue of Microorganisms (GCM) 10K type strain sequencing project: providing services to taxonomists for standard genome sequencing and annotation.</title>
        <authorList>
            <consortium name="The Broad Institute Genomics Platform"/>
            <consortium name="The Broad Institute Genome Sequencing Center for Infectious Disease"/>
            <person name="Wu L."/>
            <person name="Ma J."/>
        </authorList>
    </citation>
    <scope>NUCLEOTIDE SEQUENCE [LARGE SCALE GENOMIC DNA]</scope>
    <source>
        <strain evidence="13 14">JCM 14718</strain>
    </source>
</reference>
<dbReference type="InterPro" id="IPR005764">
    <property type="entry name" value="Ade_phspho_trans"/>
</dbReference>
<evidence type="ECO:0000256" key="10">
    <source>
        <dbReference type="ARBA" id="ARBA00022726"/>
    </source>
</evidence>
<comment type="function">
    <text evidence="2 11">Catalyzes a salvage reaction resulting in the formation of AMP, that is energically less costly than de novo synthesis.</text>
</comment>
<comment type="catalytic activity">
    <reaction evidence="1 11">
        <text>AMP + diphosphate = 5-phospho-alpha-D-ribose 1-diphosphate + adenine</text>
        <dbReference type="Rhea" id="RHEA:16609"/>
        <dbReference type="ChEBI" id="CHEBI:16708"/>
        <dbReference type="ChEBI" id="CHEBI:33019"/>
        <dbReference type="ChEBI" id="CHEBI:58017"/>
        <dbReference type="ChEBI" id="CHEBI:456215"/>
        <dbReference type="EC" id="2.4.2.7"/>
    </reaction>
</comment>
<evidence type="ECO:0000256" key="8">
    <source>
        <dbReference type="ARBA" id="ARBA00022676"/>
    </source>
</evidence>
<keyword evidence="10 11" id="KW-0660">Purine salvage</keyword>
<keyword evidence="7 11" id="KW-0963">Cytoplasm</keyword>
<evidence type="ECO:0000256" key="3">
    <source>
        <dbReference type="ARBA" id="ARBA00004496"/>
    </source>
</evidence>
<sequence>MEVADLIAAHVVDVPDFPKPGVLFKDLTPLFGDGPTLRACADAIVAAAGPFDLVAGIEARGFIVAAAVAYATGTGVIPVRKAGKLPGPTTTITYELEYGTATLEIPERAGLADRRVLLVDDVLATGGTVVAASELLWRGGGRVVGVSVVLELAALGGRSRIANTHSNLPIHALLSV</sequence>
<evidence type="ECO:0000256" key="5">
    <source>
        <dbReference type="ARBA" id="ARBA00008391"/>
    </source>
</evidence>
<gene>
    <name evidence="11" type="primary">apt</name>
    <name evidence="13" type="ORF">GCM10009765_13250</name>
</gene>
<comment type="subunit">
    <text evidence="11">Homodimer.</text>
</comment>
<evidence type="ECO:0000256" key="2">
    <source>
        <dbReference type="ARBA" id="ARBA00003968"/>
    </source>
</evidence>
<dbReference type="InterPro" id="IPR000836">
    <property type="entry name" value="PRTase_dom"/>
</dbReference>
<accession>A0ABN2G4R5</accession>
<keyword evidence="14" id="KW-1185">Reference proteome</keyword>
<protein>
    <recommendedName>
        <fullName evidence="6 11">Adenine phosphoribosyltransferase</fullName>
        <shortName evidence="11">APRT</shortName>
        <ecNumber evidence="6 11">2.4.2.7</ecNumber>
    </recommendedName>
</protein>
<comment type="subcellular location">
    <subcellularLocation>
        <location evidence="3 11">Cytoplasm</location>
    </subcellularLocation>
</comment>
<dbReference type="EMBL" id="BAAANY010000005">
    <property type="protein sequence ID" value="GAA1665032.1"/>
    <property type="molecule type" value="Genomic_DNA"/>
</dbReference>
<evidence type="ECO:0000256" key="9">
    <source>
        <dbReference type="ARBA" id="ARBA00022679"/>
    </source>
</evidence>
<dbReference type="InterPro" id="IPR029057">
    <property type="entry name" value="PRTase-like"/>
</dbReference>
<dbReference type="GO" id="GO:0016757">
    <property type="term" value="F:glycosyltransferase activity"/>
    <property type="evidence" value="ECO:0007669"/>
    <property type="project" value="UniProtKB-KW"/>
</dbReference>
<comment type="pathway">
    <text evidence="4 11">Purine metabolism; AMP biosynthesis via salvage pathway; AMP from adenine: step 1/1.</text>
</comment>
<evidence type="ECO:0000256" key="1">
    <source>
        <dbReference type="ARBA" id="ARBA00000868"/>
    </source>
</evidence>
<dbReference type="NCBIfam" id="NF002634">
    <property type="entry name" value="PRK02304.1-3"/>
    <property type="match status" value="1"/>
</dbReference>
<dbReference type="CDD" id="cd06223">
    <property type="entry name" value="PRTases_typeI"/>
    <property type="match status" value="1"/>
</dbReference>
<dbReference type="SUPFAM" id="SSF53271">
    <property type="entry name" value="PRTase-like"/>
    <property type="match status" value="1"/>
</dbReference>
<evidence type="ECO:0000256" key="11">
    <source>
        <dbReference type="HAMAP-Rule" id="MF_00004"/>
    </source>
</evidence>
<dbReference type="InterPro" id="IPR050054">
    <property type="entry name" value="UPRTase/APRTase"/>
</dbReference>
<evidence type="ECO:0000256" key="6">
    <source>
        <dbReference type="ARBA" id="ARBA00011893"/>
    </source>
</evidence>
<dbReference type="PANTHER" id="PTHR32315:SF3">
    <property type="entry name" value="ADENINE PHOSPHORIBOSYLTRANSFERASE"/>
    <property type="match status" value="1"/>
</dbReference>
<keyword evidence="9 11" id="KW-0808">Transferase</keyword>
<proteinExistence type="inferred from homology"/>
<dbReference type="NCBIfam" id="NF002636">
    <property type="entry name" value="PRK02304.1-5"/>
    <property type="match status" value="1"/>
</dbReference>
<comment type="caution">
    <text evidence="13">The sequence shown here is derived from an EMBL/GenBank/DDBJ whole genome shotgun (WGS) entry which is preliminary data.</text>
</comment>
<comment type="similarity">
    <text evidence="5 11">Belongs to the purine/pyrimidine phosphoribosyltransferase family.</text>
</comment>
<dbReference type="Proteomes" id="UP001500618">
    <property type="component" value="Unassembled WGS sequence"/>
</dbReference>
<feature type="domain" description="Phosphoribosyltransferase" evidence="12">
    <location>
        <begin position="49"/>
        <end position="151"/>
    </location>
</feature>
<keyword evidence="8 11" id="KW-0328">Glycosyltransferase</keyword>
<dbReference type="PANTHER" id="PTHR32315">
    <property type="entry name" value="ADENINE PHOSPHORIBOSYLTRANSFERASE"/>
    <property type="match status" value="1"/>
</dbReference>
<dbReference type="Gene3D" id="3.40.50.2020">
    <property type="match status" value="1"/>
</dbReference>
<organism evidence="13 14">
    <name type="scientific">Fodinicola feengrottensis</name>
    <dbReference type="NCBI Taxonomy" id="435914"/>
    <lineage>
        <taxon>Bacteria</taxon>
        <taxon>Bacillati</taxon>
        <taxon>Actinomycetota</taxon>
        <taxon>Actinomycetes</taxon>
        <taxon>Mycobacteriales</taxon>
        <taxon>Fodinicola</taxon>
    </lineage>
</organism>
<evidence type="ECO:0000313" key="13">
    <source>
        <dbReference type="EMBL" id="GAA1665032.1"/>
    </source>
</evidence>
<dbReference type="Pfam" id="PF00156">
    <property type="entry name" value="Pribosyltran"/>
    <property type="match status" value="1"/>
</dbReference>
<evidence type="ECO:0000313" key="14">
    <source>
        <dbReference type="Proteomes" id="UP001500618"/>
    </source>
</evidence>
<dbReference type="HAMAP" id="MF_00004">
    <property type="entry name" value="Aden_phosphoribosyltr"/>
    <property type="match status" value="1"/>
</dbReference>
<evidence type="ECO:0000259" key="12">
    <source>
        <dbReference type="Pfam" id="PF00156"/>
    </source>
</evidence>
<name>A0ABN2G4R5_9ACTN</name>
<dbReference type="RefSeq" id="WP_344308086.1">
    <property type="nucleotide sequence ID" value="NZ_BAAANY010000005.1"/>
</dbReference>